<dbReference type="EMBL" id="SNYS01000005">
    <property type="protein sequence ID" value="TDQ70984.1"/>
    <property type="molecule type" value="Genomic_DNA"/>
</dbReference>
<name>A0A484F5N0_9EURY</name>
<accession>A0A484F5N0</accession>
<keyword evidence="3" id="KW-1185">Reference proteome</keyword>
<gene>
    <name evidence="2" type="ORF">C7391_0082</name>
</gene>
<organism evidence="2 3">
    <name type="scientific">Methanimicrococcus blatticola</name>
    <dbReference type="NCBI Taxonomy" id="91560"/>
    <lineage>
        <taxon>Archaea</taxon>
        <taxon>Methanobacteriati</taxon>
        <taxon>Methanobacteriota</taxon>
        <taxon>Stenosarchaea group</taxon>
        <taxon>Methanomicrobia</taxon>
        <taxon>Methanosarcinales</taxon>
        <taxon>Methanosarcinaceae</taxon>
        <taxon>Methanimicrococcus</taxon>
    </lineage>
</organism>
<evidence type="ECO:0000256" key="1">
    <source>
        <dbReference type="SAM" id="MobiDB-lite"/>
    </source>
</evidence>
<reference evidence="2 3" key="1">
    <citation type="submission" date="2019-03" db="EMBL/GenBank/DDBJ databases">
        <title>Genomic Encyclopedia of Type Strains, Phase IV (KMG-IV): sequencing the most valuable type-strain genomes for metagenomic binning, comparative biology and taxonomic classification.</title>
        <authorList>
            <person name="Goeker M."/>
        </authorList>
    </citation>
    <scope>NUCLEOTIDE SEQUENCE [LARGE SCALE GENOMIC DNA]</scope>
    <source>
        <strain evidence="2 3">DSM 13328</strain>
    </source>
</reference>
<dbReference type="SUPFAM" id="SSF69349">
    <property type="entry name" value="Phage fibre proteins"/>
    <property type="match status" value="1"/>
</dbReference>
<feature type="region of interest" description="Disordered" evidence="1">
    <location>
        <begin position="103"/>
        <end position="186"/>
    </location>
</feature>
<proteinExistence type="predicted"/>
<sequence length="186" mass="19493">MQTPYELGDKMELVLFAVKEHFFITKITEFRDGAGFPFKIIEIGKVEKQKAQPQLQPKKEGPVFTVRTPQLPGSRTSTPKKQIAGGAAQLPAGKVTPKAVAANGTKQVSANGTKQVAGSGTKQVAGSSTKQVAGSTTKQVAGSSTKQVTGSKTKQLSAGAPKKISANESKKLAARDASFLPAGKKR</sequence>
<evidence type="ECO:0000313" key="2">
    <source>
        <dbReference type="EMBL" id="TDQ70984.1"/>
    </source>
</evidence>
<feature type="compositionally biased region" description="Polar residues" evidence="1">
    <location>
        <begin position="104"/>
        <end position="156"/>
    </location>
</feature>
<dbReference type="RefSeq" id="WP_133516576.1">
    <property type="nucleotide sequence ID" value="NZ_JAHDUW010000001.1"/>
</dbReference>
<dbReference type="AlphaFoldDB" id="A0A484F5N0"/>
<evidence type="ECO:0000313" key="3">
    <source>
        <dbReference type="Proteomes" id="UP000294855"/>
    </source>
</evidence>
<protein>
    <submittedName>
        <fullName evidence="2">Uncharacterized protein</fullName>
    </submittedName>
</protein>
<dbReference type="Proteomes" id="UP000294855">
    <property type="component" value="Unassembled WGS sequence"/>
</dbReference>
<comment type="caution">
    <text evidence="2">The sequence shown here is derived from an EMBL/GenBank/DDBJ whole genome shotgun (WGS) entry which is preliminary data.</text>
</comment>